<sequence>ANHVFLEDKFNIQGWWKGHEQEYPILIIIAKQILGMPVSTVVVEQEFSAARNILNPRWS</sequence>
<comment type="caution">
    <text evidence="2">The sequence shown here is derived from an EMBL/GenBank/DDBJ whole genome shotgun (WGS) entry which is preliminary data.</text>
</comment>
<organism evidence="2 3">
    <name type="scientific">Dipteronia dyeriana</name>
    <dbReference type="NCBI Taxonomy" id="168575"/>
    <lineage>
        <taxon>Eukaryota</taxon>
        <taxon>Viridiplantae</taxon>
        <taxon>Streptophyta</taxon>
        <taxon>Embryophyta</taxon>
        <taxon>Tracheophyta</taxon>
        <taxon>Spermatophyta</taxon>
        <taxon>Magnoliopsida</taxon>
        <taxon>eudicotyledons</taxon>
        <taxon>Gunneridae</taxon>
        <taxon>Pentapetalae</taxon>
        <taxon>rosids</taxon>
        <taxon>malvids</taxon>
        <taxon>Sapindales</taxon>
        <taxon>Sapindaceae</taxon>
        <taxon>Hippocastanoideae</taxon>
        <taxon>Acereae</taxon>
        <taxon>Dipteronia</taxon>
    </lineage>
</organism>
<dbReference type="AlphaFoldDB" id="A0AAE0CLZ5"/>
<evidence type="ECO:0000313" key="3">
    <source>
        <dbReference type="Proteomes" id="UP001280121"/>
    </source>
</evidence>
<evidence type="ECO:0000313" key="2">
    <source>
        <dbReference type="EMBL" id="KAK2656082.1"/>
    </source>
</evidence>
<feature type="non-terminal residue" evidence="2">
    <location>
        <position position="1"/>
    </location>
</feature>
<gene>
    <name evidence="2" type="ORF">Ddye_009134</name>
</gene>
<dbReference type="InterPro" id="IPR012337">
    <property type="entry name" value="RNaseH-like_sf"/>
</dbReference>
<feature type="domain" description="HAT C-terminal dimerisation" evidence="1">
    <location>
        <begin position="7"/>
        <end position="58"/>
    </location>
</feature>
<dbReference type="GO" id="GO:0046983">
    <property type="term" value="F:protein dimerization activity"/>
    <property type="evidence" value="ECO:0007669"/>
    <property type="project" value="InterPro"/>
</dbReference>
<accession>A0AAE0CLZ5</accession>
<evidence type="ECO:0000259" key="1">
    <source>
        <dbReference type="Pfam" id="PF05699"/>
    </source>
</evidence>
<keyword evidence="3" id="KW-1185">Reference proteome</keyword>
<protein>
    <recommendedName>
        <fullName evidence="1">HAT C-terminal dimerisation domain-containing protein</fullName>
    </recommendedName>
</protein>
<proteinExistence type="predicted"/>
<name>A0AAE0CLZ5_9ROSI</name>
<dbReference type="Pfam" id="PF05699">
    <property type="entry name" value="Dimer_Tnp_hAT"/>
    <property type="match status" value="1"/>
</dbReference>
<dbReference type="EMBL" id="JANJYI010000003">
    <property type="protein sequence ID" value="KAK2656082.1"/>
    <property type="molecule type" value="Genomic_DNA"/>
</dbReference>
<reference evidence="2" key="1">
    <citation type="journal article" date="2023" name="Plant J.">
        <title>Genome sequences and population genomics provide insights into the demographic history, inbreeding, and mutation load of two 'living fossil' tree species of Dipteronia.</title>
        <authorList>
            <person name="Feng Y."/>
            <person name="Comes H.P."/>
            <person name="Chen J."/>
            <person name="Zhu S."/>
            <person name="Lu R."/>
            <person name="Zhang X."/>
            <person name="Li P."/>
            <person name="Qiu J."/>
            <person name="Olsen K.M."/>
            <person name="Qiu Y."/>
        </authorList>
    </citation>
    <scope>NUCLEOTIDE SEQUENCE</scope>
    <source>
        <strain evidence="2">KIB01</strain>
    </source>
</reference>
<feature type="non-terminal residue" evidence="2">
    <location>
        <position position="59"/>
    </location>
</feature>
<dbReference type="Proteomes" id="UP001280121">
    <property type="component" value="Unassembled WGS sequence"/>
</dbReference>
<dbReference type="SUPFAM" id="SSF53098">
    <property type="entry name" value="Ribonuclease H-like"/>
    <property type="match status" value="1"/>
</dbReference>
<dbReference type="InterPro" id="IPR008906">
    <property type="entry name" value="HATC_C_dom"/>
</dbReference>